<dbReference type="Proteomes" id="UP000642070">
    <property type="component" value="Unassembled WGS sequence"/>
</dbReference>
<sequence length="60" mass="6964">MPLRNRWVPSTETEFHVGNGLVAQLTPREDGTWFTFASARHRAHIEPLRHLDIRWGTLQG</sequence>
<keyword evidence="2" id="KW-1185">Reference proteome</keyword>
<comment type="caution">
    <text evidence="1">The sequence shown here is derived from an EMBL/GenBank/DDBJ whole genome shotgun (WGS) entry which is preliminary data.</text>
</comment>
<gene>
    <name evidence="1" type="ORF">GCM10007977_000640</name>
</gene>
<reference evidence="1" key="1">
    <citation type="journal article" date="2014" name="Int. J. Syst. Evol. Microbiol.">
        <title>Complete genome sequence of Corynebacterium casei LMG S-19264T (=DSM 44701T), isolated from a smear-ripened cheese.</title>
        <authorList>
            <consortium name="US DOE Joint Genome Institute (JGI-PGF)"/>
            <person name="Walter F."/>
            <person name="Albersmeier A."/>
            <person name="Kalinowski J."/>
            <person name="Ruckert C."/>
        </authorList>
    </citation>
    <scope>NUCLEOTIDE SEQUENCE</scope>
    <source>
        <strain evidence="1">JCM 19831</strain>
    </source>
</reference>
<proteinExistence type="predicted"/>
<name>A0A917SYW6_9ACTN</name>
<accession>A0A917SYW6</accession>
<dbReference type="EMBL" id="BMPI01000001">
    <property type="protein sequence ID" value="GGM03136.1"/>
    <property type="molecule type" value="Genomic_DNA"/>
</dbReference>
<reference evidence="1" key="2">
    <citation type="submission" date="2020-09" db="EMBL/GenBank/DDBJ databases">
        <authorList>
            <person name="Sun Q."/>
            <person name="Ohkuma M."/>
        </authorList>
    </citation>
    <scope>NUCLEOTIDE SEQUENCE</scope>
    <source>
        <strain evidence="1">JCM 19831</strain>
    </source>
</reference>
<protein>
    <submittedName>
        <fullName evidence="1">Uncharacterized protein</fullName>
    </submittedName>
</protein>
<organism evidence="1 2">
    <name type="scientific">Dactylosporangium sucinum</name>
    <dbReference type="NCBI Taxonomy" id="1424081"/>
    <lineage>
        <taxon>Bacteria</taxon>
        <taxon>Bacillati</taxon>
        <taxon>Actinomycetota</taxon>
        <taxon>Actinomycetes</taxon>
        <taxon>Micromonosporales</taxon>
        <taxon>Micromonosporaceae</taxon>
        <taxon>Dactylosporangium</taxon>
    </lineage>
</organism>
<dbReference type="AlphaFoldDB" id="A0A917SYW6"/>
<evidence type="ECO:0000313" key="1">
    <source>
        <dbReference type="EMBL" id="GGM03136.1"/>
    </source>
</evidence>
<evidence type="ECO:0000313" key="2">
    <source>
        <dbReference type="Proteomes" id="UP000642070"/>
    </source>
</evidence>